<comment type="caution">
    <text evidence="4">The sequence shown here is derived from an EMBL/GenBank/DDBJ whole genome shotgun (WGS) entry which is preliminary data.</text>
</comment>
<evidence type="ECO:0000256" key="2">
    <source>
        <dbReference type="SAM" id="Phobius"/>
    </source>
</evidence>
<keyword evidence="2" id="KW-1133">Transmembrane helix</keyword>
<name>A0A7W6F262_9SPHN</name>
<keyword evidence="4" id="KW-0238">DNA-binding</keyword>
<feature type="compositionally biased region" description="Low complexity" evidence="1">
    <location>
        <begin position="73"/>
        <end position="84"/>
    </location>
</feature>
<dbReference type="SUPFAM" id="SSF46894">
    <property type="entry name" value="C-terminal effector domain of the bipartite response regulators"/>
    <property type="match status" value="1"/>
</dbReference>
<dbReference type="EMBL" id="JACIDH010000002">
    <property type="protein sequence ID" value="MBB3878476.1"/>
    <property type="molecule type" value="Genomic_DNA"/>
</dbReference>
<sequence>MDKILGLSEQQKACLRLVHRGLRTKEIAPIVQLAPASIDTYIRQAMIQLGTRDRREAARMLVEFEATDGRPVAAPVEAENAAGNRDPETDSTPSNLSERFVSELEGLPKPLSDRGNRPRRIGRAIVALLRPPPVGGVQNELMLVDRIREMLRAACFMVVVVASLTLIFIGALRTLR</sequence>
<dbReference type="InterPro" id="IPR036388">
    <property type="entry name" value="WH-like_DNA-bd_sf"/>
</dbReference>
<dbReference type="GO" id="GO:0006355">
    <property type="term" value="P:regulation of DNA-templated transcription"/>
    <property type="evidence" value="ECO:0007669"/>
    <property type="project" value="InterPro"/>
</dbReference>
<dbReference type="Gene3D" id="1.10.10.10">
    <property type="entry name" value="Winged helix-like DNA-binding domain superfamily/Winged helix DNA-binding domain"/>
    <property type="match status" value="1"/>
</dbReference>
<feature type="domain" description="HTH luxR-type" evidence="3">
    <location>
        <begin position="4"/>
        <end position="61"/>
    </location>
</feature>
<accession>A0A7W6F262</accession>
<evidence type="ECO:0000313" key="5">
    <source>
        <dbReference type="Proteomes" id="UP000538670"/>
    </source>
</evidence>
<dbReference type="InterPro" id="IPR016032">
    <property type="entry name" value="Sig_transdc_resp-reg_C-effctor"/>
</dbReference>
<dbReference type="Proteomes" id="UP000538670">
    <property type="component" value="Unassembled WGS sequence"/>
</dbReference>
<dbReference type="Pfam" id="PF00196">
    <property type="entry name" value="GerE"/>
    <property type="match status" value="1"/>
</dbReference>
<evidence type="ECO:0000256" key="1">
    <source>
        <dbReference type="SAM" id="MobiDB-lite"/>
    </source>
</evidence>
<keyword evidence="2" id="KW-0472">Membrane</keyword>
<dbReference type="SMART" id="SM00421">
    <property type="entry name" value="HTH_LUXR"/>
    <property type="match status" value="1"/>
</dbReference>
<dbReference type="InterPro" id="IPR000792">
    <property type="entry name" value="Tscrpt_reg_LuxR_C"/>
</dbReference>
<evidence type="ECO:0000259" key="3">
    <source>
        <dbReference type="SMART" id="SM00421"/>
    </source>
</evidence>
<organism evidence="4 5">
    <name type="scientific">Sphingomonas pseudosanguinis</name>
    <dbReference type="NCBI Taxonomy" id="413712"/>
    <lineage>
        <taxon>Bacteria</taxon>
        <taxon>Pseudomonadati</taxon>
        <taxon>Pseudomonadota</taxon>
        <taxon>Alphaproteobacteria</taxon>
        <taxon>Sphingomonadales</taxon>
        <taxon>Sphingomonadaceae</taxon>
        <taxon>Sphingomonas</taxon>
    </lineage>
</organism>
<reference evidence="4 5" key="1">
    <citation type="submission" date="2020-08" db="EMBL/GenBank/DDBJ databases">
        <title>Genomic Encyclopedia of Type Strains, Phase IV (KMG-IV): sequencing the most valuable type-strain genomes for metagenomic binning, comparative biology and taxonomic classification.</title>
        <authorList>
            <person name="Goeker M."/>
        </authorList>
    </citation>
    <scope>NUCLEOTIDE SEQUENCE [LARGE SCALE GENOMIC DNA]</scope>
    <source>
        <strain evidence="4 5">DSM 19512</strain>
    </source>
</reference>
<keyword evidence="2" id="KW-0812">Transmembrane</keyword>
<feature type="transmembrane region" description="Helical" evidence="2">
    <location>
        <begin position="151"/>
        <end position="172"/>
    </location>
</feature>
<keyword evidence="5" id="KW-1185">Reference proteome</keyword>
<proteinExistence type="predicted"/>
<dbReference type="AlphaFoldDB" id="A0A7W6F262"/>
<protein>
    <submittedName>
        <fullName evidence="4">DNA-binding CsgD family transcriptional regulator</fullName>
    </submittedName>
</protein>
<gene>
    <name evidence="4" type="ORF">GGR48_000889</name>
</gene>
<feature type="region of interest" description="Disordered" evidence="1">
    <location>
        <begin position="73"/>
        <end position="95"/>
    </location>
</feature>
<dbReference type="GO" id="GO:0003677">
    <property type="term" value="F:DNA binding"/>
    <property type="evidence" value="ECO:0007669"/>
    <property type="project" value="UniProtKB-KW"/>
</dbReference>
<dbReference type="RefSeq" id="WP_183950681.1">
    <property type="nucleotide sequence ID" value="NZ_JACIDH010000002.1"/>
</dbReference>
<evidence type="ECO:0000313" key="4">
    <source>
        <dbReference type="EMBL" id="MBB3878476.1"/>
    </source>
</evidence>